<feature type="region of interest" description="Disordered" evidence="1">
    <location>
        <begin position="1"/>
        <end position="65"/>
    </location>
</feature>
<sequence>MRRKSADAREDEEPSDGRRKHRREARDPAPMATRMPMQSARLGPPFTSSAWRRRTCKIGDGDGGR</sequence>
<gene>
    <name evidence="2" type="ORF">TIFTF001_020838</name>
</gene>
<evidence type="ECO:0000313" key="3">
    <source>
        <dbReference type="Proteomes" id="UP001187192"/>
    </source>
</evidence>
<evidence type="ECO:0000256" key="1">
    <source>
        <dbReference type="SAM" id="MobiDB-lite"/>
    </source>
</evidence>
<protein>
    <submittedName>
        <fullName evidence="2">Uncharacterized protein</fullName>
    </submittedName>
</protein>
<evidence type="ECO:0000313" key="2">
    <source>
        <dbReference type="EMBL" id="GMN51684.1"/>
    </source>
</evidence>
<dbReference type="Proteomes" id="UP001187192">
    <property type="component" value="Unassembled WGS sequence"/>
</dbReference>
<reference evidence="2" key="1">
    <citation type="submission" date="2023-07" db="EMBL/GenBank/DDBJ databases">
        <title>draft genome sequence of fig (Ficus carica).</title>
        <authorList>
            <person name="Takahashi T."/>
            <person name="Nishimura K."/>
        </authorList>
    </citation>
    <scope>NUCLEOTIDE SEQUENCE</scope>
</reference>
<comment type="caution">
    <text evidence="2">The sequence shown here is derived from an EMBL/GenBank/DDBJ whole genome shotgun (WGS) entry which is preliminary data.</text>
</comment>
<dbReference type="EMBL" id="BTGU01000038">
    <property type="protein sequence ID" value="GMN51684.1"/>
    <property type="molecule type" value="Genomic_DNA"/>
</dbReference>
<name>A0AA88DJP1_FICCA</name>
<organism evidence="2 3">
    <name type="scientific">Ficus carica</name>
    <name type="common">Common fig</name>
    <dbReference type="NCBI Taxonomy" id="3494"/>
    <lineage>
        <taxon>Eukaryota</taxon>
        <taxon>Viridiplantae</taxon>
        <taxon>Streptophyta</taxon>
        <taxon>Embryophyta</taxon>
        <taxon>Tracheophyta</taxon>
        <taxon>Spermatophyta</taxon>
        <taxon>Magnoliopsida</taxon>
        <taxon>eudicotyledons</taxon>
        <taxon>Gunneridae</taxon>
        <taxon>Pentapetalae</taxon>
        <taxon>rosids</taxon>
        <taxon>fabids</taxon>
        <taxon>Rosales</taxon>
        <taxon>Moraceae</taxon>
        <taxon>Ficeae</taxon>
        <taxon>Ficus</taxon>
    </lineage>
</organism>
<accession>A0AA88DJP1</accession>
<keyword evidence="3" id="KW-1185">Reference proteome</keyword>
<proteinExistence type="predicted"/>
<dbReference type="AlphaFoldDB" id="A0AA88DJP1"/>